<comment type="caution">
    <text evidence="3">The sequence shown here is derived from an EMBL/GenBank/DDBJ whole genome shotgun (WGS) entry which is preliminary data.</text>
</comment>
<dbReference type="InterPro" id="IPR002156">
    <property type="entry name" value="RNaseH_domain"/>
</dbReference>
<dbReference type="OrthoDB" id="1166575at2759"/>
<dbReference type="InterPro" id="IPR012337">
    <property type="entry name" value="RNaseH-like_sf"/>
</dbReference>
<feature type="domain" description="Reverse transcriptase zinc-binding" evidence="2">
    <location>
        <begin position="84"/>
        <end position="176"/>
    </location>
</feature>
<dbReference type="Pfam" id="PF13456">
    <property type="entry name" value="RVT_3"/>
    <property type="match status" value="1"/>
</dbReference>
<keyword evidence="3" id="KW-0695">RNA-directed DNA polymerase</keyword>
<keyword evidence="3" id="KW-0808">Transferase</keyword>
<dbReference type="InterPro" id="IPR036397">
    <property type="entry name" value="RNaseH_sf"/>
</dbReference>
<dbReference type="AlphaFoldDB" id="A0A200Q0E5"/>
<reference evidence="3 4" key="1">
    <citation type="journal article" date="2017" name="Mol. Plant">
        <title>The Genome of Medicinal Plant Macleaya cordata Provides New Insights into Benzylisoquinoline Alkaloids Metabolism.</title>
        <authorList>
            <person name="Liu X."/>
            <person name="Liu Y."/>
            <person name="Huang P."/>
            <person name="Ma Y."/>
            <person name="Qing Z."/>
            <person name="Tang Q."/>
            <person name="Cao H."/>
            <person name="Cheng P."/>
            <person name="Zheng Y."/>
            <person name="Yuan Z."/>
            <person name="Zhou Y."/>
            <person name="Liu J."/>
            <person name="Tang Z."/>
            <person name="Zhuo Y."/>
            <person name="Zhang Y."/>
            <person name="Yu L."/>
            <person name="Huang J."/>
            <person name="Yang P."/>
            <person name="Peng Q."/>
            <person name="Zhang J."/>
            <person name="Jiang W."/>
            <person name="Zhang Z."/>
            <person name="Lin K."/>
            <person name="Ro D.K."/>
            <person name="Chen X."/>
            <person name="Xiong X."/>
            <person name="Shang Y."/>
            <person name="Huang S."/>
            <person name="Zeng J."/>
        </authorList>
    </citation>
    <scope>NUCLEOTIDE SEQUENCE [LARGE SCALE GENOMIC DNA]</scope>
    <source>
        <strain evidence="4">cv. BLH2017</strain>
        <tissue evidence="3">Root</tissue>
    </source>
</reference>
<dbReference type="InterPro" id="IPR052929">
    <property type="entry name" value="RNase_H-like_EbsB-rel"/>
</dbReference>
<evidence type="ECO:0000259" key="2">
    <source>
        <dbReference type="Pfam" id="PF13966"/>
    </source>
</evidence>
<dbReference type="STRING" id="56857.A0A200Q0E5"/>
<feature type="domain" description="RNase H type-1" evidence="1">
    <location>
        <begin position="294"/>
        <end position="393"/>
    </location>
</feature>
<evidence type="ECO:0000313" key="4">
    <source>
        <dbReference type="Proteomes" id="UP000195402"/>
    </source>
</evidence>
<dbReference type="CDD" id="cd06222">
    <property type="entry name" value="RNase_H_like"/>
    <property type="match status" value="1"/>
</dbReference>
<sequence>MVKISRFGKTIGSLVLIPPTSHNSSQPNNPIVVRDLIDHSTKHWNRDLVTQHFEPQVATKILNIRIPLQGEDQLHWTLSKKGYFTVKSTYLGLTGALSEFQNHSPGSGDTWKKLWNLKTLPKVKLLLWKCLNDLLPTKVKLASFIEINSIFCSMCKSKPEDAKHLILECPFAKAIWFSLPFGFIPQLHSNLSLQEWILSWLQNNEINVNIDNLDWPHVAALVAWSIWKGRCFNVFQNKPLNTKSTSKGILYLLESVKTLNDCGQKLGINTNSSHIPSTNSKWTPPLGDFIKISCDASFDPSNLSCGIGLVARNNAGTFRGARVVACNAVDAENGESLTMWEAVKWAKEMHLQKIILESDSKQVISALKGDQTQVHWQNNTILKDCEYLLSNFTLWSLDI</sequence>
<dbReference type="InterPro" id="IPR026960">
    <property type="entry name" value="RVT-Znf"/>
</dbReference>
<dbReference type="GO" id="GO:0004523">
    <property type="term" value="F:RNA-DNA hybrid ribonuclease activity"/>
    <property type="evidence" value="ECO:0007669"/>
    <property type="project" value="InterPro"/>
</dbReference>
<keyword evidence="4" id="KW-1185">Reference proteome</keyword>
<dbReference type="GO" id="GO:0003676">
    <property type="term" value="F:nucleic acid binding"/>
    <property type="evidence" value="ECO:0007669"/>
    <property type="project" value="InterPro"/>
</dbReference>
<name>A0A200Q0E5_MACCD</name>
<dbReference type="Proteomes" id="UP000195402">
    <property type="component" value="Unassembled WGS sequence"/>
</dbReference>
<dbReference type="EMBL" id="MVGT01003458">
    <property type="protein sequence ID" value="OVA03939.1"/>
    <property type="molecule type" value="Genomic_DNA"/>
</dbReference>
<keyword evidence="3" id="KW-0548">Nucleotidyltransferase</keyword>
<gene>
    <name evidence="3" type="ORF">BVC80_8683g5</name>
</gene>
<dbReference type="GO" id="GO:0003964">
    <property type="term" value="F:RNA-directed DNA polymerase activity"/>
    <property type="evidence" value="ECO:0007669"/>
    <property type="project" value="UniProtKB-KW"/>
</dbReference>
<protein>
    <submittedName>
        <fullName evidence="3">Reverse transcriptase zinc-binding domain</fullName>
    </submittedName>
</protein>
<dbReference type="SUPFAM" id="SSF53098">
    <property type="entry name" value="Ribonuclease H-like"/>
    <property type="match status" value="1"/>
</dbReference>
<dbReference type="Gene3D" id="3.30.420.10">
    <property type="entry name" value="Ribonuclease H-like superfamily/Ribonuclease H"/>
    <property type="match status" value="1"/>
</dbReference>
<organism evidence="3 4">
    <name type="scientific">Macleaya cordata</name>
    <name type="common">Five-seeded plume-poppy</name>
    <name type="synonym">Bocconia cordata</name>
    <dbReference type="NCBI Taxonomy" id="56857"/>
    <lineage>
        <taxon>Eukaryota</taxon>
        <taxon>Viridiplantae</taxon>
        <taxon>Streptophyta</taxon>
        <taxon>Embryophyta</taxon>
        <taxon>Tracheophyta</taxon>
        <taxon>Spermatophyta</taxon>
        <taxon>Magnoliopsida</taxon>
        <taxon>Ranunculales</taxon>
        <taxon>Papaveraceae</taxon>
        <taxon>Papaveroideae</taxon>
        <taxon>Macleaya</taxon>
    </lineage>
</organism>
<evidence type="ECO:0000259" key="1">
    <source>
        <dbReference type="Pfam" id="PF13456"/>
    </source>
</evidence>
<dbReference type="PANTHER" id="PTHR47074:SF11">
    <property type="entry name" value="REVERSE TRANSCRIPTASE-LIKE PROTEIN"/>
    <property type="match status" value="1"/>
</dbReference>
<dbReference type="InterPro" id="IPR044730">
    <property type="entry name" value="RNase_H-like_dom_plant"/>
</dbReference>
<dbReference type="OMA" id="WQNNTIL"/>
<dbReference type="InParanoid" id="A0A200Q0E5"/>
<proteinExistence type="predicted"/>
<accession>A0A200Q0E5</accession>
<evidence type="ECO:0000313" key="3">
    <source>
        <dbReference type="EMBL" id="OVA03939.1"/>
    </source>
</evidence>
<dbReference type="Pfam" id="PF13966">
    <property type="entry name" value="zf-RVT"/>
    <property type="match status" value="1"/>
</dbReference>
<dbReference type="PANTHER" id="PTHR47074">
    <property type="entry name" value="BNAC02G40300D PROTEIN"/>
    <property type="match status" value="1"/>
</dbReference>